<keyword evidence="7" id="KW-1185">Reference proteome</keyword>
<keyword evidence="2" id="KW-0576">Peroxisome</keyword>
<evidence type="ECO:0000256" key="3">
    <source>
        <dbReference type="SAM" id="SignalP"/>
    </source>
</evidence>
<dbReference type="EMBL" id="JAJSOF020000011">
    <property type="protein sequence ID" value="KAJ4444146.1"/>
    <property type="molecule type" value="Genomic_DNA"/>
</dbReference>
<dbReference type="Gene3D" id="3.30.300.30">
    <property type="match status" value="1"/>
</dbReference>
<dbReference type="Gene3D" id="3.40.50.980">
    <property type="match status" value="1"/>
</dbReference>
<evidence type="ECO:0000259" key="5">
    <source>
        <dbReference type="Pfam" id="PF13193"/>
    </source>
</evidence>
<dbReference type="PANTHER" id="PTHR24096">
    <property type="entry name" value="LONG-CHAIN-FATTY-ACID--COA LIGASE"/>
    <property type="match status" value="1"/>
</dbReference>
<dbReference type="SUPFAM" id="SSF56801">
    <property type="entry name" value="Acetyl-CoA synthetase-like"/>
    <property type="match status" value="1"/>
</dbReference>
<evidence type="ECO:0000259" key="4">
    <source>
        <dbReference type="Pfam" id="PF00501"/>
    </source>
</evidence>
<organism evidence="6 7">
    <name type="scientific">Periplaneta americana</name>
    <name type="common">American cockroach</name>
    <name type="synonym">Blatta americana</name>
    <dbReference type="NCBI Taxonomy" id="6978"/>
    <lineage>
        <taxon>Eukaryota</taxon>
        <taxon>Metazoa</taxon>
        <taxon>Ecdysozoa</taxon>
        <taxon>Arthropoda</taxon>
        <taxon>Hexapoda</taxon>
        <taxon>Insecta</taxon>
        <taxon>Pterygota</taxon>
        <taxon>Neoptera</taxon>
        <taxon>Polyneoptera</taxon>
        <taxon>Dictyoptera</taxon>
        <taxon>Blattodea</taxon>
        <taxon>Blattoidea</taxon>
        <taxon>Blattidae</taxon>
        <taxon>Blattinae</taxon>
        <taxon>Periplaneta</taxon>
    </lineage>
</organism>
<gene>
    <name evidence="6" type="ORF">ANN_05935</name>
</gene>
<dbReference type="InterPro" id="IPR000873">
    <property type="entry name" value="AMP-dep_synth/lig_dom"/>
</dbReference>
<reference evidence="6 7" key="1">
    <citation type="journal article" date="2022" name="Allergy">
        <title>Genome assembly and annotation of Periplaneta americana reveal a comprehensive cockroach allergen profile.</title>
        <authorList>
            <person name="Wang L."/>
            <person name="Xiong Q."/>
            <person name="Saelim N."/>
            <person name="Wang L."/>
            <person name="Nong W."/>
            <person name="Wan A.T."/>
            <person name="Shi M."/>
            <person name="Liu X."/>
            <person name="Cao Q."/>
            <person name="Hui J.H.L."/>
            <person name="Sookrung N."/>
            <person name="Leung T.F."/>
            <person name="Tungtrongchitr A."/>
            <person name="Tsui S.K.W."/>
        </authorList>
    </citation>
    <scope>NUCLEOTIDE SEQUENCE [LARGE SCALE GENOMIC DNA]</scope>
    <source>
        <strain evidence="6">PWHHKU_190912</strain>
    </source>
</reference>
<feature type="domain" description="AMP-dependent synthetase/ligase" evidence="4">
    <location>
        <begin position="13"/>
        <end position="134"/>
    </location>
</feature>
<dbReference type="Proteomes" id="UP001148838">
    <property type="component" value="Unassembled WGS sequence"/>
</dbReference>
<feature type="chain" id="PRO_5045632022" description="Per a allergen" evidence="3">
    <location>
        <begin position="28"/>
        <end position="274"/>
    </location>
</feature>
<dbReference type="Pfam" id="PF13193">
    <property type="entry name" value="AMP-binding_C"/>
    <property type="match status" value="1"/>
</dbReference>
<accession>A0ABQ8TC64</accession>
<proteinExistence type="predicted"/>
<sequence>MSVASIIQFTVLFQATVLYLVPPLVQFLGAHPNVTGPHFNTVRFVTSGAGPIGQSDAQRVLDKANHINFIQGYGLTETSPLVSILSRESKNLSSSGVPIPNTSVKIIKLESGESVGPGVVGEICVHGPQVMVEYHNNPKATAETKDSEGWLHTGDMGYYDEHKHLFIVDRLKELIKVKGFQVAPAELEEILRQHPAVGDVAVIGVPHERSGEVPKAFIVPKDSKVKEDEIKKFVADKVSDYKQLAGGVQFVSTIPKNTSGKILRRKLKEMYCTQ</sequence>
<keyword evidence="3" id="KW-0732">Signal</keyword>
<feature type="domain" description="AMP-binding enzyme C-terminal" evidence="5">
    <location>
        <begin position="186"/>
        <end position="261"/>
    </location>
</feature>
<feature type="signal peptide" evidence="3">
    <location>
        <begin position="1"/>
        <end position="27"/>
    </location>
</feature>
<dbReference type="Pfam" id="PF00501">
    <property type="entry name" value="AMP-binding"/>
    <property type="match status" value="1"/>
</dbReference>
<dbReference type="PANTHER" id="PTHR24096:SF422">
    <property type="entry name" value="BCDNA.GH02901"/>
    <property type="match status" value="1"/>
</dbReference>
<comment type="subcellular location">
    <subcellularLocation>
        <location evidence="1">Peroxisome</location>
    </subcellularLocation>
</comment>
<evidence type="ECO:0000256" key="1">
    <source>
        <dbReference type="ARBA" id="ARBA00004275"/>
    </source>
</evidence>
<evidence type="ECO:0000313" key="7">
    <source>
        <dbReference type="Proteomes" id="UP001148838"/>
    </source>
</evidence>
<protein>
    <recommendedName>
        <fullName evidence="8">Per a allergen</fullName>
    </recommendedName>
</protein>
<dbReference type="Gene3D" id="2.30.38.10">
    <property type="entry name" value="Luciferase, Domain 3"/>
    <property type="match status" value="1"/>
</dbReference>
<comment type="caution">
    <text evidence="6">The sequence shown here is derived from an EMBL/GenBank/DDBJ whole genome shotgun (WGS) entry which is preliminary data.</text>
</comment>
<name>A0ABQ8TC64_PERAM</name>
<dbReference type="InterPro" id="IPR045851">
    <property type="entry name" value="AMP-bd_C_sf"/>
</dbReference>
<evidence type="ECO:0000313" key="6">
    <source>
        <dbReference type="EMBL" id="KAJ4444146.1"/>
    </source>
</evidence>
<evidence type="ECO:0008006" key="8">
    <source>
        <dbReference type="Google" id="ProtNLM"/>
    </source>
</evidence>
<dbReference type="InterPro" id="IPR025110">
    <property type="entry name" value="AMP-bd_C"/>
</dbReference>
<evidence type="ECO:0000256" key="2">
    <source>
        <dbReference type="ARBA" id="ARBA00023140"/>
    </source>
</evidence>